<dbReference type="STRING" id="521674.Plim_3537"/>
<proteinExistence type="predicted"/>
<reference evidence="1 2" key="1">
    <citation type="journal article" date="2010" name="Stand. Genomic Sci.">
        <title>Complete genome sequence of Planctomyces limnophilus type strain (Mu 290).</title>
        <authorList>
            <person name="Labutti K."/>
            <person name="Sikorski J."/>
            <person name="Schneider S."/>
            <person name="Nolan M."/>
            <person name="Lucas S."/>
            <person name="Glavina Del Rio T."/>
            <person name="Tice H."/>
            <person name="Cheng J.F."/>
            <person name="Goodwin L."/>
            <person name="Pitluck S."/>
            <person name="Liolios K."/>
            <person name="Ivanova N."/>
            <person name="Mavromatis K."/>
            <person name="Mikhailova N."/>
            <person name="Pati A."/>
            <person name="Chen A."/>
            <person name="Palaniappan K."/>
            <person name="Land M."/>
            <person name="Hauser L."/>
            <person name="Chang Y.J."/>
            <person name="Jeffries C.D."/>
            <person name="Tindall B.J."/>
            <person name="Rohde M."/>
            <person name="Goker M."/>
            <person name="Woyke T."/>
            <person name="Bristow J."/>
            <person name="Eisen J.A."/>
            <person name="Markowitz V."/>
            <person name="Hugenholtz P."/>
            <person name="Kyrpides N.C."/>
            <person name="Klenk H.P."/>
            <person name="Lapidus A."/>
        </authorList>
    </citation>
    <scope>NUCLEOTIDE SEQUENCE [LARGE SCALE GENOMIC DNA]</scope>
    <source>
        <strain evidence="2">ATCC 43296 / DSM 3776 / IFAM 1008 / 290</strain>
    </source>
</reference>
<name>D5SV64_PLAL2</name>
<protein>
    <submittedName>
        <fullName evidence="1">Uncharacterized protein</fullName>
    </submittedName>
</protein>
<dbReference type="KEGG" id="plm:Plim_3537"/>
<accession>D5SV64</accession>
<evidence type="ECO:0000313" key="1">
    <source>
        <dbReference type="EMBL" id="ADG69350.1"/>
    </source>
</evidence>
<dbReference type="EMBL" id="CP001744">
    <property type="protein sequence ID" value="ADG69350.1"/>
    <property type="molecule type" value="Genomic_DNA"/>
</dbReference>
<gene>
    <name evidence="1" type="ordered locus">Plim_3537</name>
</gene>
<dbReference type="HOGENOM" id="CLU_2397096_0_0_0"/>
<dbReference type="AlphaFoldDB" id="D5SV64"/>
<evidence type="ECO:0000313" key="2">
    <source>
        <dbReference type="Proteomes" id="UP000002220"/>
    </source>
</evidence>
<dbReference type="Proteomes" id="UP000002220">
    <property type="component" value="Chromosome"/>
</dbReference>
<organism evidence="1 2">
    <name type="scientific">Planctopirus limnophila (strain ATCC 43296 / DSM 3776 / IFAM 1008 / Mu 290)</name>
    <name type="common">Planctomyces limnophilus</name>
    <dbReference type="NCBI Taxonomy" id="521674"/>
    <lineage>
        <taxon>Bacteria</taxon>
        <taxon>Pseudomonadati</taxon>
        <taxon>Planctomycetota</taxon>
        <taxon>Planctomycetia</taxon>
        <taxon>Planctomycetales</taxon>
        <taxon>Planctomycetaceae</taxon>
        <taxon>Planctopirus</taxon>
    </lineage>
</organism>
<keyword evidence="2" id="KW-1185">Reference proteome</keyword>
<sequence length="93" mass="10405">MMDVPRRFEKSLGAAFLLEDATSGKLMSKSLVLWKNETTNNLWLTSDMDSSGSFIIVTSKCYDTSRGCFVWIQDESFIGKAPTDSNNQLQSLV</sequence>